<dbReference type="Proteomes" id="UP000772434">
    <property type="component" value="Unassembled WGS sequence"/>
</dbReference>
<evidence type="ECO:0000256" key="7">
    <source>
        <dbReference type="ARBA" id="ARBA00022723"/>
    </source>
</evidence>
<evidence type="ECO:0000256" key="6">
    <source>
        <dbReference type="ARBA" id="ARBA00012863"/>
    </source>
</evidence>
<dbReference type="InterPro" id="IPR032466">
    <property type="entry name" value="Metal_Hydrolase"/>
</dbReference>
<dbReference type="GO" id="GO:0005737">
    <property type="term" value="C:cytoplasm"/>
    <property type="evidence" value="ECO:0007669"/>
    <property type="project" value="TreeGrafter"/>
</dbReference>
<dbReference type="InterPro" id="IPR017593">
    <property type="entry name" value="Allantoinase"/>
</dbReference>
<dbReference type="Gene3D" id="3.20.20.140">
    <property type="entry name" value="Metal-dependent hydrolases"/>
    <property type="match status" value="1"/>
</dbReference>
<dbReference type="PANTHER" id="PTHR43668">
    <property type="entry name" value="ALLANTOINASE"/>
    <property type="match status" value="1"/>
</dbReference>
<accession>A0A9P5PYS1</accession>
<dbReference type="AlphaFoldDB" id="A0A9P5PYS1"/>
<dbReference type="PROSITE" id="PS00482">
    <property type="entry name" value="DIHYDROOROTASE_1"/>
    <property type="match status" value="1"/>
</dbReference>
<evidence type="ECO:0000256" key="9">
    <source>
        <dbReference type="ARBA" id="ARBA00022833"/>
    </source>
</evidence>
<dbReference type="GO" id="GO:0006145">
    <property type="term" value="P:purine nucleobase catabolic process"/>
    <property type="evidence" value="ECO:0007669"/>
    <property type="project" value="TreeGrafter"/>
</dbReference>
<dbReference type="InterPro" id="IPR011059">
    <property type="entry name" value="Metal-dep_hydrolase_composite"/>
</dbReference>
<dbReference type="SUPFAM" id="SSF51556">
    <property type="entry name" value="Metallo-dependent hydrolases"/>
    <property type="match status" value="1"/>
</dbReference>
<dbReference type="InterPro" id="IPR002195">
    <property type="entry name" value="Dihydroorotase_CS"/>
</dbReference>
<dbReference type="GO" id="GO:0000256">
    <property type="term" value="P:allantoin catabolic process"/>
    <property type="evidence" value="ECO:0007669"/>
    <property type="project" value="InterPro"/>
</dbReference>
<name>A0A9P5PYS1_9AGAR</name>
<keyword evidence="9" id="KW-0862">Zinc</keyword>
<evidence type="ECO:0000259" key="10">
    <source>
        <dbReference type="Pfam" id="PF01979"/>
    </source>
</evidence>
<evidence type="ECO:0000313" key="12">
    <source>
        <dbReference type="Proteomes" id="UP000772434"/>
    </source>
</evidence>
<comment type="similarity">
    <text evidence="4">Belongs to the metallo-dependent hydrolases superfamily. Allantoinase family.</text>
</comment>
<dbReference type="Pfam" id="PF01979">
    <property type="entry name" value="Amidohydro_1"/>
    <property type="match status" value="1"/>
</dbReference>
<evidence type="ECO:0000256" key="5">
    <source>
        <dbReference type="ARBA" id="ARBA00011881"/>
    </source>
</evidence>
<dbReference type="EC" id="3.5.2.5" evidence="6"/>
<sequence length="454" mass="49113">MAIVIRGSRVLLPESDGLQPATIIVDPNSGKIIQVHRQLLPDNSLPAHLRLIDAGENVILPGLVDAHVHLNEPGRTNWEGFYSGTKAAASGGVTTVVDMPLNSIPPTVSVADLIVKRASAQGQCFTDVGFWGGVIPGNQGHLKPLVDAGVKGFKCFLIESGVEEFPCVNESDLDGAMSALEGQPTTLLFHAELDYHSHSEPPASDPSSYSTFLHSRPDAFETDAISLITRLQAKYPDLPCHIVHLSSSKALPLIRSAKAAGLKLSVETCFHYLCLSAEAIPHGQTVSKCCPPIREASNRELLWDALKDGTIDFVVSDHSPCVKELKKIEEGDIMSAWGGISTLGLGLSLLWTEGSKRGVSLSQIIDWTSVKTARHAGLCDQKGKLQTGYDADFIIWNPDAEFTVTKDSLNFKNKISPYVGFQLRGRVEKTFLRGNLIYDSINGFEGVKLLGNLL</sequence>
<gene>
    <name evidence="11" type="ORF">BDP27DRAFT_1401345</name>
</gene>
<comment type="pathway">
    <text evidence="3">Nitrogen metabolism; (S)-allantoin degradation; allantoate from (S)-allantoin: step 1/1.</text>
</comment>
<proteinExistence type="inferred from homology"/>
<evidence type="ECO:0000256" key="4">
    <source>
        <dbReference type="ARBA" id="ARBA00010368"/>
    </source>
</evidence>
<dbReference type="FunFam" id="3.20.20.140:FF:000032">
    <property type="entry name" value="Allantoinase Dal1"/>
    <property type="match status" value="1"/>
</dbReference>
<dbReference type="EMBL" id="JADNRY010000030">
    <property type="protein sequence ID" value="KAF9071739.1"/>
    <property type="molecule type" value="Genomic_DNA"/>
</dbReference>
<dbReference type="InterPro" id="IPR050138">
    <property type="entry name" value="DHOase/Allantoinase_Hydrolase"/>
</dbReference>
<dbReference type="PANTHER" id="PTHR43668:SF2">
    <property type="entry name" value="ALLANTOINASE"/>
    <property type="match status" value="1"/>
</dbReference>
<dbReference type="GO" id="GO:0050897">
    <property type="term" value="F:cobalt ion binding"/>
    <property type="evidence" value="ECO:0007669"/>
    <property type="project" value="InterPro"/>
</dbReference>
<evidence type="ECO:0000256" key="8">
    <source>
        <dbReference type="ARBA" id="ARBA00022801"/>
    </source>
</evidence>
<dbReference type="GO" id="GO:0008270">
    <property type="term" value="F:zinc ion binding"/>
    <property type="evidence" value="ECO:0007669"/>
    <property type="project" value="InterPro"/>
</dbReference>
<evidence type="ECO:0000313" key="11">
    <source>
        <dbReference type="EMBL" id="KAF9071739.1"/>
    </source>
</evidence>
<protein>
    <recommendedName>
        <fullName evidence="6">allantoinase</fullName>
        <ecNumber evidence="6">3.5.2.5</ecNumber>
    </recommendedName>
</protein>
<evidence type="ECO:0000256" key="3">
    <source>
        <dbReference type="ARBA" id="ARBA00004968"/>
    </source>
</evidence>
<keyword evidence="8" id="KW-0378">Hydrolase</keyword>
<reference evidence="11" key="1">
    <citation type="submission" date="2020-11" db="EMBL/GenBank/DDBJ databases">
        <authorList>
            <consortium name="DOE Joint Genome Institute"/>
            <person name="Ahrendt S."/>
            <person name="Riley R."/>
            <person name="Andreopoulos W."/>
            <person name="Labutti K."/>
            <person name="Pangilinan J."/>
            <person name="Ruiz-Duenas F.J."/>
            <person name="Barrasa J.M."/>
            <person name="Sanchez-Garcia M."/>
            <person name="Camarero S."/>
            <person name="Miyauchi S."/>
            <person name="Serrano A."/>
            <person name="Linde D."/>
            <person name="Babiker R."/>
            <person name="Drula E."/>
            <person name="Ayuso-Fernandez I."/>
            <person name="Pacheco R."/>
            <person name="Padilla G."/>
            <person name="Ferreira P."/>
            <person name="Barriuso J."/>
            <person name="Kellner H."/>
            <person name="Castanera R."/>
            <person name="Alfaro M."/>
            <person name="Ramirez L."/>
            <person name="Pisabarro A.G."/>
            <person name="Kuo A."/>
            <person name="Tritt A."/>
            <person name="Lipzen A."/>
            <person name="He G."/>
            <person name="Yan M."/>
            <person name="Ng V."/>
            <person name="Cullen D."/>
            <person name="Martin F."/>
            <person name="Rosso M.-N."/>
            <person name="Henrissat B."/>
            <person name="Hibbett D."/>
            <person name="Martinez A.T."/>
            <person name="Grigoriev I.V."/>
        </authorList>
    </citation>
    <scope>NUCLEOTIDE SEQUENCE</scope>
    <source>
        <strain evidence="11">AH 40177</strain>
    </source>
</reference>
<evidence type="ECO:0000256" key="2">
    <source>
        <dbReference type="ARBA" id="ARBA00001947"/>
    </source>
</evidence>
<keyword evidence="7" id="KW-0479">Metal-binding</keyword>
<feature type="domain" description="Amidohydrolase-related" evidence="10">
    <location>
        <begin position="58"/>
        <end position="436"/>
    </location>
</feature>
<dbReference type="OrthoDB" id="1924787at2759"/>
<evidence type="ECO:0000256" key="1">
    <source>
        <dbReference type="ARBA" id="ARBA00001756"/>
    </source>
</evidence>
<comment type="catalytic activity">
    <reaction evidence="1">
        <text>(S)-allantoin + H2O = allantoate + H(+)</text>
        <dbReference type="Rhea" id="RHEA:17029"/>
        <dbReference type="ChEBI" id="CHEBI:15377"/>
        <dbReference type="ChEBI" id="CHEBI:15378"/>
        <dbReference type="ChEBI" id="CHEBI:15678"/>
        <dbReference type="ChEBI" id="CHEBI:17536"/>
        <dbReference type="EC" id="3.5.2.5"/>
    </reaction>
</comment>
<dbReference type="NCBIfam" id="TIGR03178">
    <property type="entry name" value="allantoinase"/>
    <property type="match status" value="1"/>
</dbReference>
<dbReference type="SUPFAM" id="SSF51338">
    <property type="entry name" value="Composite domain of metallo-dependent hydrolases"/>
    <property type="match status" value="1"/>
</dbReference>
<dbReference type="GO" id="GO:0004038">
    <property type="term" value="F:allantoinase activity"/>
    <property type="evidence" value="ECO:0007669"/>
    <property type="project" value="UniProtKB-EC"/>
</dbReference>
<comment type="cofactor">
    <cofactor evidence="2">
        <name>Zn(2+)</name>
        <dbReference type="ChEBI" id="CHEBI:29105"/>
    </cofactor>
</comment>
<comment type="subunit">
    <text evidence="5">Homotetramer.</text>
</comment>
<organism evidence="11 12">
    <name type="scientific">Rhodocollybia butyracea</name>
    <dbReference type="NCBI Taxonomy" id="206335"/>
    <lineage>
        <taxon>Eukaryota</taxon>
        <taxon>Fungi</taxon>
        <taxon>Dikarya</taxon>
        <taxon>Basidiomycota</taxon>
        <taxon>Agaricomycotina</taxon>
        <taxon>Agaricomycetes</taxon>
        <taxon>Agaricomycetidae</taxon>
        <taxon>Agaricales</taxon>
        <taxon>Marasmiineae</taxon>
        <taxon>Omphalotaceae</taxon>
        <taxon>Rhodocollybia</taxon>
    </lineage>
</organism>
<keyword evidence="12" id="KW-1185">Reference proteome</keyword>
<dbReference type="InterPro" id="IPR006680">
    <property type="entry name" value="Amidohydro-rel"/>
</dbReference>
<comment type="caution">
    <text evidence="11">The sequence shown here is derived from an EMBL/GenBank/DDBJ whole genome shotgun (WGS) entry which is preliminary data.</text>
</comment>